<comment type="caution">
    <text evidence="2">The sequence shown here is derived from an EMBL/GenBank/DDBJ whole genome shotgun (WGS) entry which is preliminary data.</text>
</comment>
<feature type="region of interest" description="Disordered" evidence="1">
    <location>
        <begin position="92"/>
        <end position="123"/>
    </location>
</feature>
<name>A0ABQ9GML7_9NEOP</name>
<evidence type="ECO:0000313" key="3">
    <source>
        <dbReference type="Proteomes" id="UP001159363"/>
    </source>
</evidence>
<sequence>MSVKNYYDGRVQRKPLEHVQGQAGVVQKGHMWEPATILEKHGSLCSYIVKDQSGQVVCRNTKFLRPSCRSDLSKNVISYNCNTAGEIGGREYTEKCRKTKPQIQQESNTESSEVDRNSKSPDFKCFDHEALQTVVRDRRDELHVNVDSEPSECLLCD</sequence>
<feature type="compositionally biased region" description="Basic and acidic residues" evidence="1">
    <location>
        <begin position="113"/>
        <end position="123"/>
    </location>
</feature>
<organism evidence="2 3">
    <name type="scientific">Dryococelus australis</name>
    <dbReference type="NCBI Taxonomy" id="614101"/>
    <lineage>
        <taxon>Eukaryota</taxon>
        <taxon>Metazoa</taxon>
        <taxon>Ecdysozoa</taxon>
        <taxon>Arthropoda</taxon>
        <taxon>Hexapoda</taxon>
        <taxon>Insecta</taxon>
        <taxon>Pterygota</taxon>
        <taxon>Neoptera</taxon>
        <taxon>Polyneoptera</taxon>
        <taxon>Phasmatodea</taxon>
        <taxon>Verophasmatodea</taxon>
        <taxon>Anareolatae</taxon>
        <taxon>Phasmatidae</taxon>
        <taxon>Eurycanthinae</taxon>
        <taxon>Dryococelus</taxon>
    </lineage>
</organism>
<dbReference type="Proteomes" id="UP001159363">
    <property type="component" value="Chromosome 10"/>
</dbReference>
<keyword evidence="3" id="KW-1185">Reference proteome</keyword>
<reference evidence="2 3" key="1">
    <citation type="submission" date="2023-02" db="EMBL/GenBank/DDBJ databases">
        <title>LHISI_Scaffold_Assembly.</title>
        <authorList>
            <person name="Stuart O.P."/>
            <person name="Cleave R."/>
            <person name="Magrath M.J.L."/>
            <person name="Mikheyev A.S."/>
        </authorList>
    </citation>
    <scope>NUCLEOTIDE SEQUENCE [LARGE SCALE GENOMIC DNA]</scope>
    <source>
        <strain evidence="2">Daus_M_001</strain>
        <tissue evidence="2">Leg muscle</tissue>
    </source>
</reference>
<evidence type="ECO:0000313" key="2">
    <source>
        <dbReference type="EMBL" id="KAJ8873254.1"/>
    </source>
</evidence>
<evidence type="ECO:0000256" key="1">
    <source>
        <dbReference type="SAM" id="MobiDB-lite"/>
    </source>
</evidence>
<feature type="compositionally biased region" description="Polar residues" evidence="1">
    <location>
        <begin position="101"/>
        <end position="111"/>
    </location>
</feature>
<gene>
    <name evidence="2" type="ORF">PR048_026888</name>
</gene>
<accession>A0ABQ9GML7</accession>
<protein>
    <submittedName>
        <fullName evidence="2">Uncharacterized protein</fullName>
    </submittedName>
</protein>
<proteinExistence type="predicted"/>
<dbReference type="EMBL" id="JARBHB010000011">
    <property type="protein sequence ID" value="KAJ8873254.1"/>
    <property type="molecule type" value="Genomic_DNA"/>
</dbReference>